<dbReference type="GO" id="GO:0042910">
    <property type="term" value="F:xenobiotic transmembrane transporter activity"/>
    <property type="evidence" value="ECO:0007669"/>
    <property type="project" value="InterPro"/>
</dbReference>
<feature type="transmembrane region" description="Helical" evidence="8">
    <location>
        <begin position="284"/>
        <end position="306"/>
    </location>
</feature>
<keyword evidence="2" id="KW-0813">Transport</keyword>
<dbReference type="OrthoDB" id="8767666at2"/>
<evidence type="ECO:0000313" key="9">
    <source>
        <dbReference type="EMBL" id="GGB95026.1"/>
    </source>
</evidence>
<feature type="transmembrane region" description="Helical" evidence="8">
    <location>
        <begin position="22"/>
        <end position="43"/>
    </location>
</feature>
<name>A0A6I3SW42_9BURK</name>
<comment type="caution">
    <text evidence="10">The sequence shown here is derived from an EMBL/GenBank/DDBJ whole genome shotgun (WGS) entry which is preliminary data.</text>
</comment>
<dbReference type="EMBL" id="BMKG01000005">
    <property type="protein sequence ID" value="GGB95026.1"/>
    <property type="molecule type" value="Genomic_DNA"/>
</dbReference>
<evidence type="ECO:0000313" key="10">
    <source>
        <dbReference type="EMBL" id="MTV53440.1"/>
    </source>
</evidence>
<comment type="subcellular location">
    <subcellularLocation>
        <location evidence="1">Cell membrane</location>
        <topology evidence="1">Multi-pass membrane protein</topology>
    </subcellularLocation>
</comment>
<dbReference type="InterPro" id="IPR002528">
    <property type="entry name" value="MATE_fam"/>
</dbReference>
<dbReference type="PANTHER" id="PTHR43549:SF3">
    <property type="entry name" value="MULTIDRUG RESISTANCE PROTEIN YPNP-RELATED"/>
    <property type="match status" value="1"/>
</dbReference>
<feature type="transmembrane region" description="Helical" evidence="8">
    <location>
        <begin position="394"/>
        <end position="416"/>
    </location>
</feature>
<keyword evidence="4 8" id="KW-0812">Transmembrane</keyword>
<evidence type="ECO:0000256" key="4">
    <source>
        <dbReference type="ARBA" id="ARBA00022692"/>
    </source>
</evidence>
<feature type="transmembrane region" description="Helical" evidence="8">
    <location>
        <begin position="327"/>
        <end position="351"/>
    </location>
</feature>
<dbReference type="Proteomes" id="UP000430634">
    <property type="component" value="Unassembled WGS sequence"/>
</dbReference>
<evidence type="ECO:0000313" key="12">
    <source>
        <dbReference type="Proteomes" id="UP000622638"/>
    </source>
</evidence>
<evidence type="ECO:0008006" key="13">
    <source>
        <dbReference type="Google" id="ProtNLM"/>
    </source>
</evidence>
<evidence type="ECO:0000256" key="3">
    <source>
        <dbReference type="ARBA" id="ARBA00022475"/>
    </source>
</evidence>
<sequence length="476" mass="52094">MNNIDFTADDVRKSLFNFSVPMMLLSVLDYIGMFVALGWLMAMTDLQQLPATFRIAVAAVALLEALFTGLLAAVYVYANQAFGRKDHAQANYLLNFGFGVAAIIALVIAVTGRFGTQYLIAAFGVEPLVKQQVLSYLNVFWLGYLLVILHIYGGLLARMAGAVSVIQRFKVVTFVSSVLLCPAFIWLAGPLGIGALEASAVALMVSRLVSLLVLRRDMAKHEVFPFKLGIDFVPRKLFTQWGELVKLGGAETLNSFSLSLSFYLLFLLFSFYEPGTLEAVTVTQYVTGFFQTVLMSAITTIIPFTAQNAGGRKLANIGTGVRWMAGATFVLAALPMIPFILLAPHFIHFFVSDPEIAARAISYVRITSIPWAVLMASFPFLFAIIGLGDTRGTLLLTIWSMYLCNLVPVIVIRMAFGGSLTLAAYAESVSSVLIFVGFYLYYVRKEKQLAREWNGEQDREDTGSQGEGKLAASGAL</sequence>
<organism evidence="10 11">
    <name type="scientific">Pseudoduganella buxea</name>
    <dbReference type="NCBI Taxonomy" id="1949069"/>
    <lineage>
        <taxon>Bacteria</taxon>
        <taxon>Pseudomonadati</taxon>
        <taxon>Pseudomonadota</taxon>
        <taxon>Betaproteobacteria</taxon>
        <taxon>Burkholderiales</taxon>
        <taxon>Oxalobacteraceae</taxon>
        <taxon>Telluria group</taxon>
        <taxon>Pseudoduganella</taxon>
    </lineage>
</organism>
<evidence type="ECO:0000256" key="5">
    <source>
        <dbReference type="ARBA" id="ARBA00022989"/>
    </source>
</evidence>
<reference evidence="10 11" key="3">
    <citation type="submission" date="2019-11" db="EMBL/GenBank/DDBJ databases">
        <title>Type strains purchased from KCTC, JCM and DSMZ.</title>
        <authorList>
            <person name="Lu H."/>
        </authorList>
    </citation>
    <scope>NUCLEOTIDE SEQUENCE [LARGE SCALE GENOMIC DNA]</scope>
    <source>
        <strain evidence="10 11">KCTC 52429</strain>
    </source>
</reference>
<feature type="transmembrane region" description="Helical" evidence="8">
    <location>
        <begin position="193"/>
        <end position="214"/>
    </location>
</feature>
<feature type="transmembrane region" description="Helical" evidence="8">
    <location>
        <begin position="422"/>
        <end position="442"/>
    </location>
</feature>
<keyword evidence="5 8" id="KW-1133">Transmembrane helix</keyword>
<dbReference type="Pfam" id="PF01554">
    <property type="entry name" value="MatE"/>
    <property type="match status" value="1"/>
</dbReference>
<feature type="transmembrane region" description="Helical" evidence="8">
    <location>
        <begin position="169"/>
        <end position="187"/>
    </location>
</feature>
<dbReference type="RefSeq" id="WP_155470755.1">
    <property type="nucleotide sequence ID" value="NZ_BMKG01000005.1"/>
</dbReference>
<evidence type="ECO:0000256" key="6">
    <source>
        <dbReference type="ARBA" id="ARBA00023136"/>
    </source>
</evidence>
<protein>
    <recommendedName>
        <fullName evidence="13">MATE family efflux transporter</fullName>
    </recommendedName>
</protein>
<dbReference type="InterPro" id="IPR052031">
    <property type="entry name" value="Membrane_Transporter-Flippase"/>
</dbReference>
<feature type="transmembrane region" description="Helical" evidence="8">
    <location>
        <begin position="363"/>
        <end position="387"/>
    </location>
</feature>
<evidence type="ECO:0000256" key="7">
    <source>
        <dbReference type="SAM" id="MobiDB-lite"/>
    </source>
</evidence>
<dbReference type="Proteomes" id="UP000622638">
    <property type="component" value="Unassembled WGS sequence"/>
</dbReference>
<evidence type="ECO:0000256" key="1">
    <source>
        <dbReference type="ARBA" id="ARBA00004651"/>
    </source>
</evidence>
<accession>A0A6I3SW42</accession>
<keyword evidence="3" id="KW-1003">Cell membrane</keyword>
<dbReference type="AlphaFoldDB" id="A0A6I3SW42"/>
<reference evidence="9" key="1">
    <citation type="journal article" date="2014" name="Int. J. Syst. Evol. Microbiol.">
        <title>Complete genome of a new Firmicutes species belonging to the dominant human colonic microbiota ('Ruminococcus bicirculans') reveals two chromosomes and a selective capacity to utilize plant glucans.</title>
        <authorList>
            <consortium name="NISC Comparative Sequencing Program"/>
            <person name="Wegmann U."/>
            <person name="Louis P."/>
            <person name="Goesmann A."/>
            <person name="Henrissat B."/>
            <person name="Duncan S.H."/>
            <person name="Flint H.J."/>
        </authorList>
    </citation>
    <scope>NUCLEOTIDE SEQUENCE</scope>
    <source>
        <strain evidence="9">CGMCC 1.15931</strain>
    </source>
</reference>
<dbReference type="PANTHER" id="PTHR43549">
    <property type="entry name" value="MULTIDRUG RESISTANCE PROTEIN YPNP-RELATED"/>
    <property type="match status" value="1"/>
</dbReference>
<evidence type="ECO:0000256" key="8">
    <source>
        <dbReference type="SAM" id="Phobius"/>
    </source>
</evidence>
<feature type="region of interest" description="Disordered" evidence="7">
    <location>
        <begin position="453"/>
        <end position="476"/>
    </location>
</feature>
<feature type="transmembrane region" description="Helical" evidence="8">
    <location>
        <begin position="253"/>
        <end position="272"/>
    </location>
</feature>
<evidence type="ECO:0000313" key="11">
    <source>
        <dbReference type="Proteomes" id="UP000430634"/>
    </source>
</evidence>
<dbReference type="GO" id="GO:0005886">
    <property type="term" value="C:plasma membrane"/>
    <property type="evidence" value="ECO:0007669"/>
    <property type="project" value="UniProtKB-SubCell"/>
</dbReference>
<keyword evidence="12" id="KW-1185">Reference proteome</keyword>
<keyword evidence="6 8" id="KW-0472">Membrane</keyword>
<gene>
    <name evidence="9" type="ORF">GCM10011572_16230</name>
    <name evidence="10" type="ORF">GM672_11955</name>
</gene>
<dbReference type="EMBL" id="WNKZ01000029">
    <property type="protein sequence ID" value="MTV53440.1"/>
    <property type="molecule type" value="Genomic_DNA"/>
</dbReference>
<proteinExistence type="predicted"/>
<evidence type="ECO:0000256" key="2">
    <source>
        <dbReference type="ARBA" id="ARBA00022448"/>
    </source>
</evidence>
<feature type="transmembrane region" description="Helical" evidence="8">
    <location>
        <begin position="134"/>
        <end position="157"/>
    </location>
</feature>
<feature type="transmembrane region" description="Helical" evidence="8">
    <location>
        <begin position="55"/>
        <end position="78"/>
    </location>
</feature>
<dbReference type="GO" id="GO:0015297">
    <property type="term" value="F:antiporter activity"/>
    <property type="evidence" value="ECO:0007669"/>
    <property type="project" value="InterPro"/>
</dbReference>
<feature type="compositionally biased region" description="Basic and acidic residues" evidence="7">
    <location>
        <begin position="453"/>
        <end position="462"/>
    </location>
</feature>
<reference evidence="12" key="2">
    <citation type="journal article" date="2019" name="Int. J. Syst. Evol. Microbiol.">
        <title>The Global Catalogue of Microorganisms (GCM) 10K type strain sequencing project: providing services to taxonomists for standard genome sequencing and annotation.</title>
        <authorList>
            <consortium name="The Broad Institute Genomics Platform"/>
            <consortium name="The Broad Institute Genome Sequencing Center for Infectious Disease"/>
            <person name="Wu L."/>
            <person name="Ma J."/>
        </authorList>
    </citation>
    <scope>NUCLEOTIDE SEQUENCE [LARGE SCALE GENOMIC DNA]</scope>
    <source>
        <strain evidence="12">CGMCC 1.15931</strain>
    </source>
</reference>
<feature type="transmembrane region" description="Helical" evidence="8">
    <location>
        <begin position="90"/>
        <end position="114"/>
    </location>
</feature>
<reference evidence="9" key="4">
    <citation type="submission" date="2024-05" db="EMBL/GenBank/DDBJ databases">
        <authorList>
            <person name="Sun Q."/>
            <person name="Zhou Y."/>
        </authorList>
    </citation>
    <scope>NUCLEOTIDE SEQUENCE</scope>
    <source>
        <strain evidence="9">CGMCC 1.15931</strain>
    </source>
</reference>